<dbReference type="PANTHER" id="PTHR30383">
    <property type="entry name" value="THIOESTERASE 1/PROTEASE 1/LYSOPHOSPHOLIPASE L1"/>
    <property type="match status" value="1"/>
</dbReference>
<dbReference type="Gene3D" id="3.40.50.1110">
    <property type="entry name" value="SGNH hydrolase"/>
    <property type="match status" value="1"/>
</dbReference>
<evidence type="ECO:0000313" key="3">
    <source>
        <dbReference type="EMBL" id="QCK14882.1"/>
    </source>
</evidence>
<dbReference type="KEGG" id="fpf:DCC35_09080"/>
<dbReference type="Proteomes" id="UP000298616">
    <property type="component" value="Chromosome"/>
</dbReference>
<dbReference type="CDD" id="cd01836">
    <property type="entry name" value="FeeA_FeeB_like"/>
    <property type="match status" value="1"/>
</dbReference>
<dbReference type="InterPro" id="IPR036514">
    <property type="entry name" value="SGNH_hydro_sf"/>
</dbReference>
<proteinExistence type="predicted"/>
<keyword evidence="1" id="KW-1133">Transmembrane helix</keyword>
<dbReference type="SUPFAM" id="SSF52266">
    <property type="entry name" value="SGNH hydrolase"/>
    <property type="match status" value="1"/>
</dbReference>
<keyword evidence="1" id="KW-0472">Membrane</keyword>
<reference evidence="3 4" key="1">
    <citation type="submission" date="2018-04" db="EMBL/GenBank/DDBJ databases">
        <title>Complete genome uncultured novel isolate.</title>
        <authorList>
            <person name="Merlino G."/>
        </authorList>
    </citation>
    <scope>NUCLEOTIDE SEQUENCE [LARGE SCALE GENOMIC DNA]</scope>
    <source>
        <strain evidence="4">R1DC9</strain>
    </source>
</reference>
<dbReference type="InterPro" id="IPR051532">
    <property type="entry name" value="Ester_Hydrolysis_Enzymes"/>
</dbReference>
<keyword evidence="1" id="KW-0812">Transmembrane</keyword>
<protein>
    <submittedName>
        <fullName evidence="3">GDSL family lipase</fullName>
    </submittedName>
</protein>
<feature type="transmembrane region" description="Helical" evidence="1">
    <location>
        <begin position="6"/>
        <end position="28"/>
    </location>
</feature>
<organism evidence="3 4">
    <name type="scientific">Mangrovivirga cuniculi</name>
    <dbReference type="NCBI Taxonomy" id="2715131"/>
    <lineage>
        <taxon>Bacteria</taxon>
        <taxon>Pseudomonadati</taxon>
        <taxon>Bacteroidota</taxon>
        <taxon>Cytophagia</taxon>
        <taxon>Cytophagales</taxon>
        <taxon>Mangrovivirgaceae</taxon>
        <taxon>Mangrovivirga</taxon>
    </lineage>
</organism>
<dbReference type="PANTHER" id="PTHR30383:SF5">
    <property type="entry name" value="SGNH HYDROLASE-TYPE ESTERASE DOMAIN-CONTAINING PROTEIN"/>
    <property type="match status" value="1"/>
</dbReference>
<keyword evidence="4" id="KW-1185">Reference proteome</keyword>
<dbReference type="OrthoDB" id="2810666at2"/>
<dbReference type="RefSeq" id="WP_137090469.1">
    <property type="nucleotide sequence ID" value="NZ_CP028923.1"/>
</dbReference>
<accession>A0A4D7JQ17</accession>
<dbReference type="GO" id="GO:0004622">
    <property type="term" value="F:phosphatidylcholine lysophospholipase activity"/>
    <property type="evidence" value="ECO:0007669"/>
    <property type="project" value="TreeGrafter"/>
</dbReference>
<sequence length="261" mass="29466">MKLKNNIKYSIGAVLSLPLLPILIYDAYKIRRTVPRLPEASDIEGVVGENYRKTINLLTIGESTIAGVGAKSNASGFTGVLASELAELYQSRVNWRVYAKSGYTVTDVNRVLIPDIKEEKADIIVVGLGANDAFKFNSPLRWQNQLRLLIKSLNSKFPQTPIFFNNMPPIKEFPAFTASLKYTIGNLVEMLGETLNDTVADFDNVYYNNEVIEIKKWRKKYRSQINSGTQFFSDGVHPSEFTYRILAIDIAEFIKLKNPLM</sequence>
<evidence type="ECO:0000256" key="1">
    <source>
        <dbReference type="SAM" id="Phobius"/>
    </source>
</evidence>
<name>A0A4D7JQ17_9BACT</name>
<gene>
    <name evidence="3" type="ORF">DCC35_09080</name>
</gene>
<feature type="domain" description="SGNH hydrolase-type esterase" evidence="2">
    <location>
        <begin position="60"/>
        <end position="245"/>
    </location>
</feature>
<dbReference type="AlphaFoldDB" id="A0A4D7JQ17"/>
<evidence type="ECO:0000313" key="4">
    <source>
        <dbReference type="Proteomes" id="UP000298616"/>
    </source>
</evidence>
<evidence type="ECO:0000259" key="2">
    <source>
        <dbReference type="Pfam" id="PF13472"/>
    </source>
</evidence>
<dbReference type="EMBL" id="CP028923">
    <property type="protein sequence ID" value="QCK14882.1"/>
    <property type="molecule type" value="Genomic_DNA"/>
</dbReference>
<dbReference type="InterPro" id="IPR013830">
    <property type="entry name" value="SGNH_hydro"/>
</dbReference>
<dbReference type="Pfam" id="PF13472">
    <property type="entry name" value="Lipase_GDSL_2"/>
    <property type="match status" value="1"/>
</dbReference>